<sequence length="188" mass="18748">MTVGEVLPRVRTGGLSCACAAAKAARRSNRRPAAAAVLERNQPDRHLLSKLPRWGGWPGGGRRCGRSPGCLVASAQPGDEPCAVGTGGGGARLGGCQLCCPGGRAPLAPQPLASDRSPAPAATCLRAGAGEGGGWRGLQCVGTARATCCTCCLGATPRSGWMCSSVSSASRTAESRACLAGTCCGLVL</sequence>
<accession>A0A7J7T6M8</accession>
<name>A0A7J7T6M8_MYOMY</name>
<organism evidence="1 2">
    <name type="scientific">Myotis myotis</name>
    <name type="common">Greater mouse-eared bat</name>
    <name type="synonym">Vespertilio myotis</name>
    <dbReference type="NCBI Taxonomy" id="51298"/>
    <lineage>
        <taxon>Eukaryota</taxon>
        <taxon>Metazoa</taxon>
        <taxon>Chordata</taxon>
        <taxon>Craniata</taxon>
        <taxon>Vertebrata</taxon>
        <taxon>Euteleostomi</taxon>
        <taxon>Mammalia</taxon>
        <taxon>Eutheria</taxon>
        <taxon>Laurasiatheria</taxon>
        <taxon>Chiroptera</taxon>
        <taxon>Yangochiroptera</taxon>
        <taxon>Vespertilionidae</taxon>
        <taxon>Myotis</taxon>
    </lineage>
</organism>
<protein>
    <submittedName>
        <fullName evidence="1">Uncharacterized protein</fullName>
    </submittedName>
</protein>
<evidence type="ECO:0000313" key="2">
    <source>
        <dbReference type="Proteomes" id="UP000527355"/>
    </source>
</evidence>
<evidence type="ECO:0000313" key="1">
    <source>
        <dbReference type="EMBL" id="KAF6296175.1"/>
    </source>
</evidence>
<proteinExistence type="predicted"/>
<keyword evidence="2" id="KW-1185">Reference proteome</keyword>
<gene>
    <name evidence="1" type="ORF">mMyoMyo1_009241</name>
</gene>
<comment type="caution">
    <text evidence="1">The sequence shown here is derived from an EMBL/GenBank/DDBJ whole genome shotgun (WGS) entry which is preliminary data.</text>
</comment>
<dbReference type="AlphaFoldDB" id="A0A7J7T6M8"/>
<dbReference type="EMBL" id="JABWUV010000017">
    <property type="protein sequence ID" value="KAF6296175.1"/>
    <property type="molecule type" value="Genomic_DNA"/>
</dbReference>
<dbReference type="Proteomes" id="UP000527355">
    <property type="component" value="Unassembled WGS sequence"/>
</dbReference>
<reference evidence="1 2" key="1">
    <citation type="journal article" date="2020" name="Nature">
        <title>Six reference-quality genomes reveal evolution of bat adaptations.</title>
        <authorList>
            <person name="Jebb D."/>
            <person name="Huang Z."/>
            <person name="Pippel M."/>
            <person name="Hughes G.M."/>
            <person name="Lavrichenko K."/>
            <person name="Devanna P."/>
            <person name="Winkler S."/>
            <person name="Jermiin L.S."/>
            <person name="Skirmuntt E.C."/>
            <person name="Katzourakis A."/>
            <person name="Burkitt-Gray L."/>
            <person name="Ray D.A."/>
            <person name="Sullivan K.A.M."/>
            <person name="Roscito J.G."/>
            <person name="Kirilenko B.M."/>
            <person name="Davalos L.M."/>
            <person name="Corthals A.P."/>
            <person name="Power M.L."/>
            <person name="Jones G."/>
            <person name="Ransome R.D."/>
            <person name="Dechmann D.K.N."/>
            <person name="Locatelli A.G."/>
            <person name="Puechmaille S.J."/>
            <person name="Fedrigo O."/>
            <person name="Jarvis E.D."/>
            <person name="Hiller M."/>
            <person name="Vernes S.C."/>
            <person name="Myers E.W."/>
            <person name="Teeling E.C."/>
        </authorList>
    </citation>
    <scope>NUCLEOTIDE SEQUENCE [LARGE SCALE GENOMIC DNA]</scope>
    <source>
        <strain evidence="1">MMyoMyo1</strain>
        <tissue evidence="1">Flight muscle</tissue>
    </source>
</reference>